<protein>
    <submittedName>
        <fullName evidence="1">Uncharacterized protein</fullName>
    </submittedName>
</protein>
<evidence type="ECO:0000313" key="1">
    <source>
        <dbReference type="EMBL" id="GAH39870.1"/>
    </source>
</evidence>
<name>X1G4W4_9ZZZZ</name>
<sequence>MKTDVATCLKDIADWYIKNRTEMPDSVFETIVLRHCESEAEVINFLNFLETEPGKMRFKTLLREMKESEPQPYLEKYRKLVEKYPDRIDNHLERAKDEKASLVLGRGFGESFDDYLEHNPSVKRRWDELTTAIGEMEQLKAGIIGTIKPQATKGSKEPWQMTRAEYVKPPYTSPAMHKYGVQKALSEGKPVPAEVLKDYPDLAKVAPVTPEIPKIPEARLMELKRHEELVLRAVRDKPNITMPELEQVTKLEPVQIDGAIRRLGEGTIIKTEGKMTPGGLMPSSYRLTPEAVAIPEAVPEVRPEVT</sequence>
<comment type="caution">
    <text evidence="1">The sequence shown here is derived from an EMBL/GenBank/DDBJ whole genome shotgun (WGS) entry which is preliminary data.</text>
</comment>
<dbReference type="EMBL" id="BARU01008332">
    <property type="protein sequence ID" value="GAH39870.1"/>
    <property type="molecule type" value="Genomic_DNA"/>
</dbReference>
<organism evidence="1">
    <name type="scientific">marine sediment metagenome</name>
    <dbReference type="NCBI Taxonomy" id="412755"/>
    <lineage>
        <taxon>unclassified sequences</taxon>
        <taxon>metagenomes</taxon>
        <taxon>ecological metagenomes</taxon>
    </lineage>
</organism>
<proteinExistence type="predicted"/>
<reference evidence="1" key="1">
    <citation type="journal article" date="2014" name="Front. Microbiol.">
        <title>High frequency of phylogenetically diverse reductive dehalogenase-homologous genes in deep subseafloor sedimentary metagenomes.</title>
        <authorList>
            <person name="Kawai M."/>
            <person name="Futagami T."/>
            <person name="Toyoda A."/>
            <person name="Takaki Y."/>
            <person name="Nishi S."/>
            <person name="Hori S."/>
            <person name="Arai W."/>
            <person name="Tsubouchi T."/>
            <person name="Morono Y."/>
            <person name="Uchiyama I."/>
            <person name="Ito T."/>
            <person name="Fujiyama A."/>
            <person name="Inagaki F."/>
            <person name="Takami H."/>
        </authorList>
    </citation>
    <scope>NUCLEOTIDE SEQUENCE</scope>
    <source>
        <strain evidence="1">Expedition CK06-06</strain>
    </source>
</reference>
<accession>X1G4W4</accession>
<dbReference type="AlphaFoldDB" id="X1G4W4"/>
<gene>
    <name evidence="1" type="ORF">S03H2_16323</name>
</gene>
<feature type="non-terminal residue" evidence="1">
    <location>
        <position position="306"/>
    </location>
</feature>